<dbReference type="Gene3D" id="3.40.50.10810">
    <property type="entry name" value="Tandem AAA-ATPase domain"/>
    <property type="match status" value="1"/>
</dbReference>
<dbReference type="SMART" id="SM00487">
    <property type="entry name" value="DEXDc"/>
    <property type="match status" value="1"/>
</dbReference>
<dbReference type="InterPro" id="IPR001650">
    <property type="entry name" value="Helicase_C-like"/>
</dbReference>
<dbReference type="GO" id="GO:0016787">
    <property type="term" value="F:hydrolase activity"/>
    <property type="evidence" value="ECO:0007669"/>
    <property type="project" value="UniProtKB-KW"/>
</dbReference>
<dbReference type="GO" id="GO:0005524">
    <property type="term" value="F:ATP binding"/>
    <property type="evidence" value="ECO:0007669"/>
    <property type="project" value="InterPro"/>
</dbReference>
<dbReference type="InterPro" id="IPR049730">
    <property type="entry name" value="SNF2/RAD54-like_C"/>
</dbReference>
<dbReference type="InterPro" id="IPR027417">
    <property type="entry name" value="P-loop_NTPase"/>
</dbReference>
<dbReference type="PROSITE" id="PS51192">
    <property type="entry name" value="HELICASE_ATP_BIND_1"/>
    <property type="match status" value="1"/>
</dbReference>
<feature type="region of interest" description="Disordered" evidence="2">
    <location>
        <begin position="32"/>
        <end position="70"/>
    </location>
</feature>
<evidence type="ECO:0008006" key="7">
    <source>
        <dbReference type="Google" id="ProtNLM"/>
    </source>
</evidence>
<dbReference type="FunFam" id="3.40.50.10810:FF:000042">
    <property type="entry name" value="SNF2 family helicase-like protein"/>
    <property type="match status" value="1"/>
</dbReference>
<dbReference type="PANTHER" id="PTHR45629:SF7">
    <property type="entry name" value="DNA EXCISION REPAIR PROTEIN ERCC-6-RELATED"/>
    <property type="match status" value="1"/>
</dbReference>
<dbReference type="Gene3D" id="3.40.50.300">
    <property type="entry name" value="P-loop containing nucleotide triphosphate hydrolases"/>
    <property type="match status" value="1"/>
</dbReference>
<dbReference type="EMBL" id="JBAMIC010004070">
    <property type="protein sequence ID" value="KAK7087529.1"/>
    <property type="molecule type" value="Genomic_DNA"/>
</dbReference>
<evidence type="ECO:0000259" key="3">
    <source>
        <dbReference type="PROSITE" id="PS51192"/>
    </source>
</evidence>
<dbReference type="CDD" id="cd18793">
    <property type="entry name" value="SF2_C_SNF"/>
    <property type="match status" value="1"/>
</dbReference>
<dbReference type="Proteomes" id="UP001374579">
    <property type="component" value="Unassembled WGS sequence"/>
</dbReference>
<dbReference type="PANTHER" id="PTHR45629">
    <property type="entry name" value="SNF2/RAD54 FAMILY MEMBER"/>
    <property type="match status" value="1"/>
</dbReference>
<dbReference type="InterPro" id="IPR014001">
    <property type="entry name" value="Helicase_ATP-bd"/>
</dbReference>
<keyword evidence="1" id="KW-0378">Hydrolase</keyword>
<dbReference type="InterPro" id="IPR038718">
    <property type="entry name" value="SNF2-like_sf"/>
</dbReference>
<comment type="caution">
    <text evidence="5">The sequence shown here is derived from an EMBL/GenBank/DDBJ whole genome shotgun (WGS) entry which is preliminary data.</text>
</comment>
<dbReference type="PROSITE" id="PS51194">
    <property type="entry name" value="HELICASE_CTER"/>
    <property type="match status" value="1"/>
</dbReference>
<dbReference type="SUPFAM" id="SSF52540">
    <property type="entry name" value="P-loop containing nucleoside triphosphate hydrolases"/>
    <property type="match status" value="2"/>
</dbReference>
<dbReference type="SMART" id="SM00490">
    <property type="entry name" value="HELICc"/>
    <property type="match status" value="1"/>
</dbReference>
<feature type="domain" description="Helicase C-terminal" evidence="4">
    <location>
        <begin position="527"/>
        <end position="680"/>
    </location>
</feature>
<evidence type="ECO:0000259" key="4">
    <source>
        <dbReference type="PROSITE" id="PS51194"/>
    </source>
</evidence>
<proteinExistence type="predicted"/>
<sequence length="680" mass="76895">MSRHESDDADVVAASNRLANLSVCEGDRFKSPLQAISPDSPRIKATAPPHPTAADKSSFRGSLKSSGSELEYDKDTEDKVRFNKLVKKAKHLAQEGKVQEALELNRQALQIHHHEKLAKRIAKMEEYLKNYGGDDDDEEGEGGMVQLGKGTGFYLHKDLSAKLYNHQKQGVIWLWGLHKKNKGGILGDDMGLGKTIQIIGFLSGLFDMEKLKNVMIVLPVSVMINWEKEFNKWAPGIAIHSFHGTSKRERERTLDRVQRRGGVLLTTYGMVLTSWEQLTNRDGRDFVWDYVILDEGHKIKNPSKTTKAIHGVAAKHRIILTGTPIQNNLRELWTLFDYVHQGTLLGTLRTFKQEFDNPIIRARERDATAGEKRLGMEMAQSLKKIMDPYFLRRTKASVKEDEKKAGKDGNAPFKSIKMPVMTFKNDFVVWLFLSDTQLNIYRDFLELDSVKELLMSSKSPLVALNVLKKICDHPRLLSLRACHQLGMDGHEMGEDELDLPSSMESAVTKIEAIEDSVLVGEAGKMCVLVTLVDRLREEGHRTLIFSQSRKMLDIMQKVLRNRGHKVMRLDGTVKGVVERDELVQKFQRNASYSVFLLTTQVGGVGLTLTAADRVIIYDPSWNPATDAQAVDRAFRIGQTKNVVIYRLITCGTVEEKIYCRQVFKDSITRQTTGNAKDPYR</sequence>
<dbReference type="GO" id="GO:0015616">
    <property type="term" value="F:DNA translocase activity"/>
    <property type="evidence" value="ECO:0007669"/>
    <property type="project" value="TreeGrafter"/>
</dbReference>
<evidence type="ECO:0000313" key="6">
    <source>
        <dbReference type="Proteomes" id="UP001374579"/>
    </source>
</evidence>
<organism evidence="5 6">
    <name type="scientific">Littorina saxatilis</name>
    <dbReference type="NCBI Taxonomy" id="31220"/>
    <lineage>
        <taxon>Eukaryota</taxon>
        <taxon>Metazoa</taxon>
        <taxon>Spiralia</taxon>
        <taxon>Lophotrochozoa</taxon>
        <taxon>Mollusca</taxon>
        <taxon>Gastropoda</taxon>
        <taxon>Caenogastropoda</taxon>
        <taxon>Littorinimorpha</taxon>
        <taxon>Littorinoidea</taxon>
        <taxon>Littorinidae</taxon>
        <taxon>Littorina</taxon>
    </lineage>
</organism>
<reference evidence="5 6" key="1">
    <citation type="submission" date="2024-02" db="EMBL/GenBank/DDBJ databases">
        <title>Chromosome-scale genome assembly of the rough periwinkle Littorina saxatilis.</title>
        <authorList>
            <person name="De Jode A."/>
            <person name="Faria R."/>
            <person name="Formenti G."/>
            <person name="Sims Y."/>
            <person name="Smith T.P."/>
            <person name="Tracey A."/>
            <person name="Wood J.M.D."/>
            <person name="Zagrodzka Z.B."/>
            <person name="Johannesson K."/>
            <person name="Butlin R.K."/>
            <person name="Leder E.H."/>
        </authorList>
    </citation>
    <scope>NUCLEOTIDE SEQUENCE [LARGE SCALE GENOMIC DNA]</scope>
    <source>
        <strain evidence="5">Snail1</strain>
        <tissue evidence="5">Muscle</tissue>
    </source>
</reference>
<name>A0AAN9FVZ6_9CAEN</name>
<accession>A0AAN9FVZ6</accession>
<feature type="compositionally biased region" description="Low complexity" evidence="2">
    <location>
        <begin position="59"/>
        <end position="68"/>
    </location>
</feature>
<dbReference type="Pfam" id="PF00271">
    <property type="entry name" value="Helicase_C"/>
    <property type="match status" value="1"/>
</dbReference>
<keyword evidence="6" id="KW-1185">Reference proteome</keyword>
<dbReference type="AlphaFoldDB" id="A0AAN9FVZ6"/>
<feature type="domain" description="Helicase ATP-binding" evidence="3">
    <location>
        <begin position="175"/>
        <end position="342"/>
    </location>
</feature>
<dbReference type="InterPro" id="IPR000330">
    <property type="entry name" value="SNF2_N"/>
</dbReference>
<gene>
    <name evidence="5" type="ORF">V1264_021567</name>
</gene>
<evidence type="ECO:0000313" key="5">
    <source>
        <dbReference type="EMBL" id="KAK7087529.1"/>
    </source>
</evidence>
<evidence type="ECO:0000256" key="1">
    <source>
        <dbReference type="ARBA" id="ARBA00022801"/>
    </source>
</evidence>
<dbReference type="Pfam" id="PF00176">
    <property type="entry name" value="SNF2-rel_dom"/>
    <property type="match status" value="1"/>
</dbReference>
<dbReference type="InterPro" id="IPR050496">
    <property type="entry name" value="SNF2_RAD54_helicase_repair"/>
</dbReference>
<protein>
    <recommendedName>
        <fullName evidence="7">DNA excision repair protein ERCC-6-like</fullName>
    </recommendedName>
</protein>
<evidence type="ECO:0000256" key="2">
    <source>
        <dbReference type="SAM" id="MobiDB-lite"/>
    </source>
</evidence>